<sequence>MYYWISISFQNVSNTASDAVEAVTIQFIGKWKVYINIHVSSLKRVEPSGCGRRYGIGGMKSFEVEDHRSKRKFADLVLYTIFGYIKKELDSKKCMTFLVIICQCLALPFTYDASPRVGARWRLRSQVRCQPPEPNGLMCSPRHSALYCTIPAATSDCTVNPNSNSVLFYPIRTLESDPSPALNFHRNSKATSDVAVATTLMFSFHGSGSTGTSCMSRALQKASDERRKTKIVQNGQAYTLDNMVEVAHRRSNGQKMNVGDARAHGIRP</sequence>
<accession>A0A4C1TIZ7</accession>
<dbReference type="Proteomes" id="UP000299102">
    <property type="component" value="Unassembled WGS sequence"/>
</dbReference>
<comment type="caution">
    <text evidence="1">The sequence shown here is derived from an EMBL/GenBank/DDBJ whole genome shotgun (WGS) entry which is preliminary data.</text>
</comment>
<name>A0A4C1TIZ7_EUMVA</name>
<reference evidence="1 2" key="1">
    <citation type="journal article" date="2019" name="Commun. Biol.">
        <title>The bagworm genome reveals a unique fibroin gene that provides high tensile strength.</title>
        <authorList>
            <person name="Kono N."/>
            <person name="Nakamura H."/>
            <person name="Ohtoshi R."/>
            <person name="Tomita M."/>
            <person name="Numata K."/>
            <person name="Arakawa K."/>
        </authorList>
    </citation>
    <scope>NUCLEOTIDE SEQUENCE [LARGE SCALE GENOMIC DNA]</scope>
</reference>
<evidence type="ECO:0000313" key="2">
    <source>
        <dbReference type="Proteomes" id="UP000299102"/>
    </source>
</evidence>
<dbReference type="EMBL" id="BGZK01000064">
    <property type="protein sequence ID" value="GBP14463.1"/>
    <property type="molecule type" value="Genomic_DNA"/>
</dbReference>
<evidence type="ECO:0000313" key="1">
    <source>
        <dbReference type="EMBL" id="GBP14463.1"/>
    </source>
</evidence>
<dbReference type="AlphaFoldDB" id="A0A4C1TIZ7"/>
<protein>
    <submittedName>
        <fullName evidence="1">Uncharacterized protein</fullName>
    </submittedName>
</protein>
<keyword evidence="2" id="KW-1185">Reference proteome</keyword>
<gene>
    <name evidence="1" type="ORF">EVAR_7745_1</name>
</gene>
<proteinExistence type="predicted"/>
<organism evidence="1 2">
    <name type="scientific">Eumeta variegata</name>
    <name type="common">Bagworm moth</name>
    <name type="synonym">Eumeta japonica</name>
    <dbReference type="NCBI Taxonomy" id="151549"/>
    <lineage>
        <taxon>Eukaryota</taxon>
        <taxon>Metazoa</taxon>
        <taxon>Ecdysozoa</taxon>
        <taxon>Arthropoda</taxon>
        <taxon>Hexapoda</taxon>
        <taxon>Insecta</taxon>
        <taxon>Pterygota</taxon>
        <taxon>Neoptera</taxon>
        <taxon>Endopterygota</taxon>
        <taxon>Lepidoptera</taxon>
        <taxon>Glossata</taxon>
        <taxon>Ditrysia</taxon>
        <taxon>Tineoidea</taxon>
        <taxon>Psychidae</taxon>
        <taxon>Oiketicinae</taxon>
        <taxon>Eumeta</taxon>
    </lineage>
</organism>